<accession>A0ABQ1I857</accession>
<dbReference type="PANTHER" id="PTHR35005:SF1">
    <property type="entry name" value="2-AMINO-5-FORMYLAMINO-6-RIBOSYLAMINOPYRIMIDIN-4(3H)-ONE 5'-MONOPHOSPHATE DEFORMYLASE"/>
    <property type="match status" value="1"/>
</dbReference>
<dbReference type="PANTHER" id="PTHR35005">
    <property type="entry name" value="3-DEHYDRO-SCYLLO-INOSOSE HYDROLASE"/>
    <property type="match status" value="1"/>
</dbReference>
<dbReference type="InterPro" id="IPR003785">
    <property type="entry name" value="Creatininase/forma_Hydrolase"/>
</dbReference>
<comment type="caution">
    <text evidence="6">The sequence shown here is derived from an EMBL/GenBank/DDBJ whole genome shotgun (WGS) entry which is preliminary data.</text>
</comment>
<dbReference type="Pfam" id="PF02633">
    <property type="entry name" value="Creatininase"/>
    <property type="match status" value="1"/>
</dbReference>
<protein>
    <submittedName>
        <fullName evidence="6">Creatinine amidohydrolase</fullName>
    </submittedName>
</protein>
<keyword evidence="2" id="KW-0479">Metal-binding</keyword>
<evidence type="ECO:0000256" key="2">
    <source>
        <dbReference type="ARBA" id="ARBA00022723"/>
    </source>
</evidence>
<dbReference type="Gene3D" id="3.40.50.10310">
    <property type="entry name" value="Creatininase"/>
    <property type="match status" value="1"/>
</dbReference>
<evidence type="ECO:0000313" key="6">
    <source>
        <dbReference type="EMBL" id="GGB23082.1"/>
    </source>
</evidence>
<keyword evidence="4" id="KW-0862">Zinc</keyword>
<gene>
    <name evidence="6" type="ORF">GCM10011505_00390</name>
</gene>
<evidence type="ECO:0000256" key="4">
    <source>
        <dbReference type="ARBA" id="ARBA00022833"/>
    </source>
</evidence>
<organism evidence="6 7">
    <name type="scientific">Tistrella bauzanensis</name>
    <dbReference type="NCBI Taxonomy" id="657419"/>
    <lineage>
        <taxon>Bacteria</taxon>
        <taxon>Pseudomonadati</taxon>
        <taxon>Pseudomonadota</taxon>
        <taxon>Alphaproteobacteria</taxon>
        <taxon>Geminicoccales</taxon>
        <taxon>Geminicoccaceae</taxon>
        <taxon>Tistrella</taxon>
    </lineage>
</organism>
<sequence>MIPIHQRLPERRSHPPVAAILPVGSFEQHGPHLPMTTDSLIAALVAGAVHGALPPDMAQATLLLPPLPVSCSQEHAGFPGAVWISARTLAAVVEDMAAGLAGQGVGVLAIVNAHGGNYVLSNVAQELNLPGRGPRTLLLPGRDHWRGALAAAGIARSLSEDMHAGEIETSILLAGCPDAVTADLPPTDGARERPRLTELGMAAYTASGVIGAPRDATAAKGRVLLDHLGNAGAADLVAAVALASGGAGC</sequence>
<keyword evidence="3" id="KW-0378">Hydrolase</keyword>
<evidence type="ECO:0000256" key="1">
    <source>
        <dbReference type="ARBA" id="ARBA00001947"/>
    </source>
</evidence>
<evidence type="ECO:0000313" key="7">
    <source>
        <dbReference type="Proteomes" id="UP000603352"/>
    </source>
</evidence>
<comment type="cofactor">
    <cofactor evidence="1">
        <name>Zn(2+)</name>
        <dbReference type="ChEBI" id="CHEBI:29105"/>
    </cofactor>
</comment>
<evidence type="ECO:0000256" key="3">
    <source>
        <dbReference type="ARBA" id="ARBA00022801"/>
    </source>
</evidence>
<name>A0ABQ1I857_9PROT</name>
<dbReference type="EMBL" id="BMDZ01000001">
    <property type="protein sequence ID" value="GGB23082.1"/>
    <property type="molecule type" value="Genomic_DNA"/>
</dbReference>
<dbReference type="InterPro" id="IPR024087">
    <property type="entry name" value="Creatininase-like_sf"/>
</dbReference>
<dbReference type="SUPFAM" id="SSF102215">
    <property type="entry name" value="Creatininase"/>
    <property type="match status" value="1"/>
</dbReference>
<proteinExistence type="inferred from homology"/>
<reference evidence="7" key="1">
    <citation type="journal article" date="2019" name="Int. J. Syst. Evol. Microbiol.">
        <title>The Global Catalogue of Microorganisms (GCM) 10K type strain sequencing project: providing services to taxonomists for standard genome sequencing and annotation.</title>
        <authorList>
            <consortium name="The Broad Institute Genomics Platform"/>
            <consortium name="The Broad Institute Genome Sequencing Center for Infectious Disease"/>
            <person name="Wu L."/>
            <person name="Ma J."/>
        </authorList>
    </citation>
    <scope>NUCLEOTIDE SEQUENCE [LARGE SCALE GENOMIC DNA]</scope>
    <source>
        <strain evidence="7">CGMCC 1.10188</strain>
    </source>
</reference>
<keyword evidence="7" id="KW-1185">Reference proteome</keyword>
<dbReference type="Proteomes" id="UP000603352">
    <property type="component" value="Unassembled WGS sequence"/>
</dbReference>
<evidence type="ECO:0000256" key="5">
    <source>
        <dbReference type="ARBA" id="ARBA00024029"/>
    </source>
</evidence>
<dbReference type="RefSeq" id="WP_188573938.1">
    <property type="nucleotide sequence ID" value="NZ_BMDZ01000001.1"/>
</dbReference>
<comment type="similarity">
    <text evidence="5">Belongs to the creatininase superfamily.</text>
</comment>